<keyword evidence="3" id="KW-1185">Reference proteome</keyword>
<evidence type="ECO:0000313" key="3">
    <source>
        <dbReference type="Proteomes" id="UP000199058"/>
    </source>
</evidence>
<evidence type="ECO:0000313" key="2">
    <source>
        <dbReference type="EMBL" id="SFC26414.1"/>
    </source>
</evidence>
<name>A0A1I1HR74_9GAMM</name>
<accession>A0A1I1HR74</accession>
<dbReference type="RefSeq" id="WP_091962800.1">
    <property type="nucleotide sequence ID" value="NZ_FOLH01000004.1"/>
</dbReference>
<gene>
    <name evidence="2" type="ORF">SAMN05660443_1974</name>
</gene>
<dbReference type="EMBL" id="FOLH01000004">
    <property type="protein sequence ID" value="SFC26414.1"/>
    <property type="molecule type" value="Genomic_DNA"/>
</dbReference>
<sequence>MTQDALENKRKYPLKPLILITLLVMLLAIWYLTSYLGQRQTGDVHWHAAAEACEPPSESCQVELDAGRSLTFEMLTANPRPVEVLPVQVVLEGFTEAELEALTLELDLQGRDMYMGYNRTQFEHQGEGLFTATPLLGICTDEVMVWRASVLVHPPRGQSYGSHFDFTVTQRNNR</sequence>
<feature type="transmembrane region" description="Helical" evidence="1">
    <location>
        <begin position="12"/>
        <end position="32"/>
    </location>
</feature>
<organism evidence="2 3">
    <name type="scientific">Marinospirillum celere</name>
    <dbReference type="NCBI Taxonomy" id="1122252"/>
    <lineage>
        <taxon>Bacteria</taxon>
        <taxon>Pseudomonadati</taxon>
        <taxon>Pseudomonadota</taxon>
        <taxon>Gammaproteobacteria</taxon>
        <taxon>Oceanospirillales</taxon>
        <taxon>Oceanospirillaceae</taxon>
        <taxon>Marinospirillum</taxon>
    </lineage>
</organism>
<dbReference type="OrthoDB" id="5917490at2"/>
<dbReference type="STRING" id="1122252.SAMN05660443_1974"/>
<keyword evidence="1" id="KW-0472">Membrane</keyword>
<keyword evidence="1" id="KW-0812">Transmembrane</keyword>
<keyword evidence="1" id="KW-1133">Transmembrane helix</keyword>
<proteinExistence type="predicted"/>
<dbReference type="Proteomes" id="UP000199058">
    <property type="component" value="Unassembled WGS sequence"/>
</dbReference>
<protein>
    <submittedName>
        <fullName evidence="2">Uncharacterized protein</fullName>
    </submittedName>
</protein>
<reference evidence="2 3" key="1">
    <citation type="submission" date="2016-10" db="EMBL/GenBank/DDBJ databases">
        <authorList>
            <person name="de Groot N.N."/>
        </authorList>
    </citation>
    <scope>NUCLEOTIDE SEQUENCE [LARGE SCALE GENOMIC DNA]</scope>
    <source>
        <strain evidence="2 3">DSM 18438</strain>
    </source>
</reference>
<dbReference type="AlphaFoldDB" id="A0A1I1HR74"/>
<evidence type="ECO:0000256" key="1">
    <source>
        <dbReference type="SAM" id="Phobius"/>
    </source>
</evidence>